<keyword evidence="6 11" id="KW-1133">Transmembrane helix</keyword>
<keyword evidence="5" id="KW-0227">DNA damage</keyword>
<dbReference type="GO" id="GO:0005634">
    <property type="term" value="C:nucleus"/>
    <property type="evidence" value="ECO:0007669"/>
    <property type="project" value="UniProtKB-SubCell"/>
</dbReference>
<dbReference type="PANTHER" id="PTHR11119">
    <property type="entry name" value="XANTHINE-URACIL / VITAMIN C PERMEASE FAMILY MEMBER"/>
    <property type="match status" value="1"/>
</dbReference>
<dbReference type="EMBL" id="JBBHLL010000084">
    <property type="protein sequence ID" value="KAK7818897.1"/>
    <property type="molecule type" value="Genomic_DNA"/>
</dbReference>
<comment type="similarity">
    <text evidence="3">Belongs to the nucleobase:cation symporter-2 (NCS2) (TC 2.A.40) family.</text>
</comment>
<dbReference type="GO" id="GO:0016020">
    <property type="term" value="C:membrane"/>
    <property type="evidence" value="ECO:0007669"/>
    <property type="project" value="UniProtKB-SubCell"/>
</dbReference>
<keyword evidence="9" id="KW-0539">Nucleus</keyword>
<accession>A0AAW0IWX6</accession>
<evidence type="ECO:0000259" key="12">
    <source>
        <dbReference type="Pfam" id="PF09302"/>
    </source>
</evidence>
<comment type="caution">
    <text evidence="13">The sequence shown here is derived from an EMBL/GenBank/DDBJ whole genome shotgun (WGS) entry which is preliminary data.</text>
</comment>
<keyword evidence="4 11" id="KW-0812">Transmembrane</keyword>
<protein>
    <recommendedName>
        <fullName evidence="12">XLF-like N-terminal domain-containing protein</fullName>
    </recommendedName>
</protein>
<feature type="transmembrane region" description="Helical" evidence="11">
    <location>
        <begin position="453"/>
        <end position="470"/>
    </location>
</feature>
<evidence type="ECO:0000313" key="13">
    <source>
        <dbReference type="EMBL" id="KAK7818897.1"/>
    </source>
</evidence>
<keyword evidence="8" id="KW-0234">DNA repair</keyword>
<evidence type="ECO:0000256" key="8">
    <source>
        <dbReference type="ARBA" id="ARBA00023204"/>
    </source>
</evidence>
<evidence type="ECO:0000256" key="9">
    <source>
        <dbReference type="ARBA" id="ARBA00023242"/>
    </source>
</evidence>
<keyword evidence="14" id="KW-1185">Reference proteome</keyword>
<name>A0AAW0IWX6_MYOGA</name>
<feature type="domain" description="XLF-like N-terminal" evidence="12">
    <location>
        <begin position="596"/>
        <end position="713"/>
    </location>
</feature>
<dbReference type="Proteomes" id="UP001488838">
    <property type="component" value="Unassembled WGS sequence"/>
</dbReference>
<evidence type="ECO:0000256" key="6">
    <source>
        <dbReference type="ARBA" id="ARBA00022989"/>
    </source>
</evidence>
<feature type="transmembrane region" description="Helical" evidence="11">
    <location>
        <begin position="395"/>
        <end position="413"/>
    </location>
</feature>
<evidence type="ECO:0000256" key="2">
    <source>
        <dbReference type="ARBA" id="ARBA00004141"/>
    </source>
</evidence>
<evidence type="ECO:0000256" key="10">
    <source>
        <dbReference type="SAM" id="MobiDB-lite"/>
    </source>
</evidence>
<dbReference type="Pfam" id="PF00860">
    <property type="entry name" value="Xan_ur_permease"/>
    <property type="match status" value="1"/>
</dbReference>
<dbReference type="Pfam" id="PF09302">
    <property type="entry name" value="XLF"/>
    <property type="match status" value="1"/>
</dbReference>
<dbReference type="GO" id="GO:0022857">
    <property type="term" value="F:transmembrane transporter activity"/>
    <property type="evidence" value="ECO:0007669"/>
    <property type="project" value="InterPro"/>
</dbReference>
<proteinExistence type="inferred from homology"/>
<dbReference type="InterPro" id="IPR006043">
    <property type="entry name" value="NCS2"/>
</dbReference>
<dbReference type="AlphaFoldDB" id="A0AAW0IWX6"/>
<organism evidence="13 14">
    <name type="scientific">Myodes glareolus</name>
    <name type="common">Bank vole</name>
    <name type="synonym">Clethrionomys glareolus</name>
    <dbReference type="NCBI Taxonomy" id="447135"/>
    <lineage>
        <taxon>Eukaryota</taxon>
        <taxon>Metazoa</taxon>
        <taxon>Chordata</taxon>
        <taxon>Craniata</taxon>
        <taxon>Vertebrata</taxon>
        <taxon>Euteleostomi</taxon>
        <taxon>Mammalia</taxon>
        <taxon>Eutheria</taxon>
        <taxon>Euarchontoglires</taxon>
        <taxon>Glires</taxon>
        <taxon>Rodentia</taxon>
        <taxon>Myomorpha</taxon>
        <taxon>Muroidea</taxon>
        <taxon>Cricetidae</taxon>
        <taxon>Arvicolinae</taxon>
        <taxon>Myodes</taxon>
    </lineage>
</organism>
<evidence type="ECO:0000256" key="5">
    <source>
        <dbReference type="ARBA" id="ARBA00022763"/>
    </source>
</evidence>
<dbReference type="Gene3D" id="2.170.210.10">
    <property type="entry name" value="DNA double-strand break repair and VJ recombination XRCC4, N-terminal"/>
    <property type="match status" value="1"/>
</dbReference>
<evidence type="ECO:0000256" key="1">
    <source>
        <dbReference type="ARBA" id="ARBA00004123"/>
    </source>
</evidence>
<feature type="transmembrane region" description="Helical" evidence="11">
    <location>
        <begin position="419"/>
        <end position="441"/>
    </location>
</feature>
<dbReference type="FunFam" id="2.170.210.10:FF:000001">
    <property type="entry name" value="Non-homologous end-joining factor 1"/>
    <property type="match status" value="1"/>
</dbReference>
<dbReference type="InterPro" id="IPR015381">
    <property type="entry name" value="XLF-like_N"/>
</dbReference>
<evidence type="ECO:0000256" key="11">
    <source>
        <dbReference type="SAM" id="Phobius"/>
    </source>
</evidence>
<gene>
    <name evidence="13" type="ORF">U0070_001100</name>
</gene>
<sequence length="723" mass="77835">MGLSVWAFHLGPQLSSGSTAFPGSVISTLCLPPAAASQPSPRGALILTWSASGFQFLFLWCVYGPANLDGQQVRGNSFERGKRLLERAKGILLTVRFPNLLRLRFYRLPLVQAPSLEFLIPALVLTNQKPSLTTKTPGNASLSLHLCSLSSCHGLELWNTSLREVSGAVVVSGLLQGTIGLLGLPGRVFPYCGPLVLAPSLVVAGLSAHKEVAQFCSAHWGLALLLILLMVICSQHLGSCQVPLCSWRPASTSSTHIYIPVFRLLSVLTPVACVWIISALLGLSVISLQLSDPTEAPWFWLPHPGEWDWPLLTPRALAAGITMALAASTSSLGCYALCGQLLHLSPPPPHACNRGLSLEGLGSVLAGLLGSPLGTASSFPNVGTVSLFQTGSRQVAHLVGLFCVGLGLSPRLAQLFINIPLPVLGGVLGVTQAVVLSAGFSNFHLADIDSGRNVFIVGFSIFMALLLPRLEPPGYVPAFFAGRTHFSSGSFGLSSRKHHFWEKAAQEYGLPLPITNLRSYIPQPLHCLCPMPEDSEDEEGGPSKTGEMADLLPNSEESCPATSREGIRSQSWLRPLSQDSAFSSMEELEQGLLMQPWAWLQLGENSLLAKAFITKQGYALLISDLQQVWHEQVDALVVSQRAKELNKRLTAPPSAFLHHLEELLLPLFKDSAHQDAAHPSKATFSCDRVAETLILRVRSELSGLPFNWHFHCTTASSSQVSAV</sequence>
<feature type="region of interest" description="Disordered" evidence="10">
    <location>
        <begin position="532"/>
        <end position="566"/>
    </location>
</feature>
<evidence type="ECO:0000256" key="4">
    <source>
        <dbReference type="ARBA" id="ARBA00022692"/>
    </source>
</evidence>
<evidence type="ECO:0000256" key="3">
    <source>
        <dbReference type="ARBA" id="ARBA00008821"/>
    </source>
</evidence>
<keyword evidence="7 11" id="KW-0472">Membrane</keyword>
<feature type="transmembrane region" description="Helical" evidence="11">
    <location>
        <begin position="188"/>
        <end position="208"/>
    </location>
</feature>
<dbReference type="InterPro" id="IPR038051">
    <property type="entry name" value="XRCC4-like_N_sf"/>
</dbReference>
<feature type="transmembrane region" description="Helical" evidence="11">
    <location>
        <begin position="257"/>
        <end position="283"/>
    </location>
</feature>
<dbReference type="CDD" id="cd22285">
    <property type="entry name" value="HD_XLF_N"/>
    <property type="match status" value="1"/>
</dbReference>
<dbReference type="GO" id="GO:0006303">
    <property type="term" value="P:double-strand break repair via nonhomologous end joining"/>
    <property type="evidence" value="ECO:0007669"/>
    <property type="project" value="UniProtKB-ARBA"/>
</dbReference>
<evidence type="ECO:0000313" key="14">
    <source>
        <dbReference type="Proteomes" id="UP001488838"/>
    </source>
</evidence>
<feature type="transmembrane region" description="Helical" evidence="11">
    <location>
        <begin position="220"/>
        <end position="237"/>
    </location>
</feature>
<evidence type="ECO:0000256" key="7">
    <source>
        <dbReference type="ARBA" id="ARBA00023136"/>
    </source>
</evidence>
<comment type="subcellular location">
    <subcellularLocation>
        <location evidence="2">Membrane</location>
        <topology evidence="2">Multi-pass membrane protein</topology>
    </subcellularLocation>
    <subcellularLocation>
        <location evidence="1">Nucleus</location>
    </subcellularLocation>
</comment>
<reference evidence="13 14" key="1">
    <citation type="journal article" date="2023" name="bioRxiv">
        <title>Conserved and derived expression patterns and positive selection on dental genes reveal complex evolutionary context of ever-growing rodent molars.</title>
        <authorList>
            <person name="Calamari Z.T."/>
            <person name="Song A."/>
            <person name="Cohen E."/>
            <person name="Akter M."/>
            <person name="Roy R.D."/>
            <person name="Hallikas O."/>
            <person name="Christensen M.M."/>
            <person name="Li P."/>
            <person name="Marangoni P."/>
            <person name="Jernvall J."/>
            <person name="Klein O.D."/>
        </authorList>
    </citation>
    <scope>NUCLEOTIDE SEQUENCE [LARGE SCALE GENOMIC DNA]</scope>
    <source>
        <strain evidence="13">V071</strain>
    </source>
</reference>